<proteinExistence type="predicted"/>
<organism evidence="1 2">
    <name type="scientific">Chamaesiphon polymorphus CCALA 037</name>
    <dbReference type="NCBI Taxonomy" id="2107692"/>
    <lineage>
        <taxon>Bacteria</taxon>
        <taxon>Bacillati</taxon>
        <taxon>Cyanobacteriota</taxon>
        <taxon>Cyanophyceae</taxon>
        <taxon>Gomontiellales</taxon>
        <taxon>Chamaesiphonaceae</taxon>
        <taxon>Chamaesiphon</taxon>
    </lineage>
</organism>
<comment type="caution">
    <text evidence="1">The sequence shown here is derived from an EMBL/GenBank/DDBJ whole genome shotgun (WGS) entry which is preliminary data.</text>
</comment>
<dbReference type="EMBL" id="PVWO01000186">
    <property type="protein sequence ID" value="PSB55451.1"/>
    <property type="molecule type" value="Genomic_DNA"/>
</dbReference>
<reference evidence="1 2" key="1">
    <citation type="submission" date="2018-03" db="EMBL/GenBank/DDBJ databases">
        <title>The ancient ancestry and fast evolution of plastids.</title>
        <authorList>
            <person name="Moore K.R."/>
            <person name="Magnabosco C."/>
            <person name="Momper L."/>
            <person name="Gold D.A."/>
            <person name="Bosak T."/>
            <person name="Fournier G.P."/>
        </authorList>
    </citation>
    <scope>NUCLEOTIDE SEQUENCE [LARGE SCALE GENOMIC DNA]</scope>
    <source>
        <strain evidence="1 2">CCALA 037</strain>
    </source>
</reference>
<dbReference type="AlphaFoldDB" id="A0A2T1GDE0"/>
<name>A0A2T1GDE0_9CYAN</name>
<evidence type="ECO:0000313" key="1">
    <source>
        <dbReference type="EMBL" id="PSB55451.1"/>
    </source>
</evidence>
<dbReference type="Proteomes" id="UP000238937">
    <property type="component" value="Unassembled WGS sequence"/>
</dbReference>
<evidence type="ECO:0000313" key="2">
    <source>
        <dbReference type="Proteomes" id="UP000238937"/>
    </source>
</evidence>
<keyword evidence="2" id="KW-1185">Reference proteome</keyword>
<dbReference type="OrthoDB" id="573671at2"/>
<gene>
    <name evidence="1" type="ORF">C7B77_15005</name>
</gene>
<dbReference type="RefSeq" id="WP_106306250.1">
    <property type="nucleotide sequence ID" value="NZ_PVWO01000186.1"/>
</dbReference>
<accession>A0A2T1GDE0</accession>
<protein>
    <submittedName>
        <fullName evidence="1">Uncharacterized protein</fullName>
    </submittedName>
</protein>
<sequence length="80" mass="9617">MTQAQNPDDRDRQVDREFRALNRRVDRLEYTQVSPQEFRQAFERVYDEIDDFKDEVREMRSELNGKIDIIMPHITGQGNS</sequence>